<evidence type="ECO:0000256" key="1">
    <source>
        <dbReference type="SAM" id="MobiDB-lite"/>
    </source>
</evidence>
<reference evidence="4" key="1">
    <citation type="journal article" date="2017" name="bioRxiv">
        <title>Comparative analysis of the genomes of Stylophora pistillata and Acropora digitifera provides evidence for extensive differences between species of corals.</title>
        <authorList>
            <person name="Voolstra C.R."/>
            <person name="Li Y."/>
            <person name="Liew Y.J."/>
            <person name="Baumgarten S."/>
            <person name="Zoccola D."/>
            <person name="Flot J.-F."/>
            <person name="Tambutte S."/>
            <person name="Allemand D."/>
            <person name="Aranda M."/>
        </authorList>
    </citation>
    <scope>NUCLEOTIDE SEQUENCE [LARGE SCALE GENOMIC DNA]</scope>
</reference>
<feature type="signal peptide" evidence="2">
    <location>
        <begin position="1"/>
        <end position="18"/>
    </location>
</feature>
<dbReference type="OrthoDB" id="5985255at2759"/>
<proteinExistence type="predicted"/>
<accession>A0A2B4SHZ6</accession>
<keyword evidence="4" id="KW-1185">Reference proteome</keyword>
<comment type="caution">
    <text evidence="3">The sequence shown here is derived from an EMBL/GenBank/DDBJ whole genome shotgun (WGS) entry which is preliminary data.</text>
</comment>
<organism evidence="3 4">
    <name type="scientific">Stylophora pistillata</name>
    <name type="common">Smooth cauliflower coral</name>
    <dbReference type="NCBI Taxonomy" id="50429"/>
    <lineage>
        <taxon>Eukaryota</taxon>
        <taxon>Metazoa</taxon>
        <taxon>Cnidaria</taxon>
        <taxon>Anthozoa</taxon>
        <taxon>Hexacorallia</taxon>
        <taxon>Scleractinia</taxon>
        <taxon>Astrocoeniina</taxon>
        <taxon>Pocilloporidae</taxon>
        <taxon>Stylophora</taxon>
    </lineage>
</organism>
<protein>
    <submittedName>
        <fullName evidence="3">Uncharacterized protein</fullName>
    </submittedName>
</protein>
<keyword evidence="2" id="KW-0732">Signal</keyword>
<evidence type="ECO:0000313" key="3">
    <source>
        <dbReference type="EMBL" id="PFX28703.1"/>
    </source>
</evidence>
<dbReference type="Proteomes" id="UP000225706">
    <property type="component" value="Unassembled WGS sequence"/>
</dbReference>
<feature type="chain" id="PRO_5012292848" evidence="2">
    <location>
        <begin position="19"/>
        <end position="129"/>
    </location>
</feature>
<gene>
    <name evidence="3" type="ORF">AWC38_SpisGene6571</name>
</gene>
<sequence>MKTLIPLAVILAVSLVLAEEPPPPPPPGPGPPGPEPPGPEPPGPQPPGPQPPGDKHELQVCLDKWNACVESTEGDDQFGCIPKYYECLNAYTGKCWDLYKTSTCYKRLGRDMCRKKLIRCYGSDNGGAV</sequence>
<dbReference type="EMBL" id="LSMT01000078">
    <property type="protein sequence ID" value="PFX28703.1"/>
    <property type="molecule type" value="Genomic_DNA"/>
</dbReference>
<feature type="compositionally biased region" description="Pro residues" evidence="1">
    <location>
        <begin position="20"/>
        <end position="52"/>
    </location>
</feature>
<name>A0A2B4SHZ6_STYPI</name>
<evidence type="ECO:0000256" key="2">
    <source>
        <dbReference type="SAM" id="SignalP"/>
    </source>
</evidence>
<evidence type="ECO:0000313" key="4">
    <source>
        <dbReference type="Proteomes" id="UP000225706"/>
    </source>
</evidence>
<feature type="region of interest" description="Disordered" evidence="1">
    <location>
        <begin position="18"/>
        <end position="57"/>
    </location>
</feature>
<dbReference type="AlphaFoldDB" id="A0A2B4SHZ6"/>